<evidence type="ECO:0000256" key="2">
    <source>
        <dbReference type="ARBA" id="ARBA00022448"/>
    </source>
</evidence>
<comment type="subcellular location">
    <subcellularLocation>
        <location evidence="1 7">Cell membrane</location>
        <topology evidence="1 7">Multi-pass membrane protein</topology>
    </subcellularLocation>
</comment>
<keyword evidence="6 7" id="KW-0472">Membrane</keyword>
<feature type="transmembrane region" description="Helical" evidence="7">
    <location>
        <begin position="163"/>
        <end position="183"/>
    </location>
</feature>
<sequence length="326" mass="36248">MRTSSLLPKKQEASEIPPPSRRTVKGGYSQPSRARLKFNDLLSKWTFLGPTTLLLLALLAYPIFYTIQISFSELNLATFAPKGWVGWENYKDAITDPGFLNSLKVTGIYLVLALPLQMVLGFGIAYLLNVEWKWRGLVRALFLIPMVVAPVVAGGVWKMLLDPLWGIVNYMLGFVGIGPLNWLGDPNLAMISIVLIDTWRWTPFIVLIASAAMLALPRDVFEAAAVDGARWWHTLIHVSLPLLASAIGAVFVVRWLGAVKMFDIALAATRGGPGQSTNVVNLYIYEEAFRSLKFAESSAMAVIVLVLTMIMTMIFLRTTKKLEDRF</sequence>
<feature type="transmembrane region" description="Helical" evidence="7">
    <location>
        <begin position="107"/>
        <end position="128"/>
    </location>
</feature>
<dbReference type="PROSITE" id="PS50928">
    <property type="entry name" value="ABC_TM1"/>
    <property type="match status" value="1"/>
</dbReference>
<dbReference type="EMBL" id="PPXC01000008">
    <property type="protein sequence ID" value="POH73147.1"/>
    <property type="molecule type" value="Genomic_DNA"/>
</dbReference>
<keyword evidence="2 7" id="KW-0813">Transport</keyword>
<keyword evidence="5 7" id="KW-1133">Transmembrane helix</keyword>
<dbReference type="Proteomes" id="UP000237061">
    <property type="component" value="Unassembled WGS sequence"/>
</dbReference>
<evidence type="ECO:0000256" key="1">
    <source>
        <dbReference type="ARBA" id="ARBA00004651"/>
    </source>
</evidence>
<proteinExistence type="inferred from homology"/>
<feature type="transmembrane region" description="Helical" evidence="7">
    <location>
        <begin position="190"/>
        <end position="215"/>
    </location>
</feature>
<feature type="transmembrane region" description="Helical" evidence="7">
    <location>
        <begin position="45"/>
        <end position="64"/>
    </location>
</feature>
<dbReference type="PANTHER" id="PTHR43005">
    <property type="entry name" value="BLR7065 PROTEIN"/>
    <property type="match status" value="1"/>
</dbReference>
<dbReference type="InterPro" id="IPR000515">
    <property type="entry name" value="MetI-like"/>
</dbReference>
<feature type="domain" description="ABC transmembrane type-1" evidence="9">
    <location>
        <begin position="99"/>
        <end position="315"/>
    </location>
</feature>
<evidence type="ECO:0000313" key="11">
    <source>
        <dbReference type="Proteomes" id="UP000237061"/>
    </source>
</evidence>
<dbReference type="Pfam" id="PF00528">
    <property type="entry name" value="BPD_transp_1"/>
    <property type="match status" value="1"/>
</dbReference>
<evidence type="ECO:0000256" key="5">
    <source>
        <dbReference type="ARBA" id="ARBA00022989"/>
    </source>
</evidence>
<keyword evidence="4 7" id="KW-0812">Transmembrane</keyword>
<comment type="caution">
    <text evidence="10">The sequence shown here is derived from an EMBL/GenBank/DDBJ whole genome shotgun (WGS) entry which is preliminary data.</text>
</comment>
<protein>
    <submittedName>
        <fullName evidence="10">Sugar ABC transporter permease</fullName>
    </submittedName>
</protein>
<dbReference type="CDD" id="cd06261">
    <property type="entry name" value="TM_PBP2"/>
    <property type="match status" value="1"/>
</dbReference>
<evidence type="ECO:0000259" key="9">
    <source>
        <dbReference type="PROSITE" id="PS50928"/>
    </source>
</evidence>
<dbReference type="GO" id="GO:0055085">
    <property type="term" value="P:transmembrane transport"/>
    <property type="evidence" value="ECO:0007669"/>
    <property type="project" value="InterPro"/>
</dbReference>
<gene>
    <name evidence="10" type="ORF">CVS27_11480</name>
</gene>
<evidence type="ECO:0000256" key="8">
    <source>
        <dbReference type="SAM" id="MobiDB-lite"/>
    </source>
</evidence>
<name>A0A2S3ZW78_ARTGL</name>
<comment type="similarity">
    <text evidence="7">Belongs to the binding-protein-dependent transport system permease family.</text>
</comment>
<evidence type="ECO:0000313" key="10">
    <source>
        <dbReference type="EMBL" id="POH73147.1"/>
    </source>
</evidence>
<dbReference type="PANTHER" id="PTHR43005:SF1">
    <property type="entry name" value="SPERMIDINE_PUTRESCINE TRANSPORT SYSTEM PERMEASE PROTEIN"/>
    <property type="match status" value="1"/>
</dbReference>
<reference evidence="10 11" key="1">
    <citation type="submission" date="2018-01" db="EMBL/GenBank/DDBJ databases">
        <title>Arthrobacter sp. nov., from glaciers in China.</title>
        <authorList>
            <person name="Liu Q."/>
            <person name="Xin Y.-H."/>
        </authorList>
    </citation>
    <scope>NUCLEOTIDE SEQUENCE [LARGE SCALE GENOMIC DNA]</scope>
    <source>
        <strain evidence="10 11">HLT2-12-2</strain>
    </source>
</reference>
<evidence type="ECO:0000256" key="4">
    <source>
        <dbReference type="ARBA" id="ARBA00022692"/>
    </source>
</evidence>
<evidence type="ECO:0000256" key="3">
    <source>
        <dbReference type="ARBA" id="ARBA00022475"/>
    </source>
</evidence>
<dbReference type="OrthoDB" id="34224at2"/>
<dbReference type="InterPro" id="IPR035906">
    <property type="entry name" value="MetI-like_sf"/>
</dbReference>
<dbReference type="SUPFAM" id="SSF161098">
    <property type="entry name" value="MetI-like"/>
    <property type="match status" value="1"/>
</dbReference>
<keyword evidence="3" id="KW-1003">Cell membrane</keyword>
<accession>A0A2S3ZW78</accession>
<dbReference type="GO" id="GO:0005886">
    <property type="term" value="C:plasma membrane"/>
    <property type="evidence" value="ECO:0007669"/>
    <property type="project" value="UniProtKB-SubCell"/>
</dbReference>
<dbReference type="AlphaFoldDB" id="A0A2S3ZW78"/>
<keyword evidence="11" id="KW-1185">Reference proteome</keyword>
<feature type="transmembrane region" description="Helical" evidence="7">
    <location>
        <begin position="140"/>
        <end position="157"/>
    </location>
</feature>
<feature type="transmembrane region" description="Helical" evidence="7">
    <location>
        <begin position="235"/>
        <end position="256"/>
    </location>
</feature>
<evidence type="ECO:0000256" key="7">
    <source>
        <dbReference type="RuleBase" id="RU363032"/>
    </source>
</evidence>
<feature type="transmembrane region" description="Helical" evidence="7">
    <location>
        <begin position="299"/>
        <end position="316"/>
    </location>
</feature>
<organism evidence="10 11">
    <name type="scientific">Arthrobacter glacialis</name>
    <dbReference type="NCBI Taxonomy" id="1664"/>
    <lineage>
        <taxon>Bacteria</taxon>
        <taxon>Bacillati</taxon>
        <taxon>Actinomycetota</taxon>
        <taxon>Actinomycetes</taxon>
        <taxon>Micrococcales</taxon>
        <taxon>Micrococcaceae</taxon>
        <taxon>Arthrobacter</taxon>
    </lineage>
</organism>
<dbReference type="Gene3D" id="1.10.3720.10">
    <property type="entry name" value="MetI-like"/>
    <property type="match status" value="1"/>
</dbReference>
<evidence type="ECO:0000256" key="6">
    <source>
        <dbReference type="ARBA" id="ARBA00023136"/>
    </source>
</evidence>
<feature type="region of interest" description="Disordered" evidence="8">
    <location>
        <begin position="1"/>
        <end position="28"/>
    </location>
</feature>